<dbReference type="AlphaFoldDB" id="A0A9P6AQ21"/>
<protein>
    <submittedName>
        <fullName evidence="1">Uncharacterized protein</fullName>
    </submittedName>
</protein>
<reference evidence="1" key="1">
    <citation type="journal article" date="2020" name="Nat. Commun.">
        <title>Large-scale genome sequencing of mycorrhizal fungi provides insights into the early evolution of symbiotic traits.</title>
        <authorList>
            <person name="Miyauchi S."/>
            <person name="Kiss E."/>
            <person name="Kuo A."/>
            <person name="Drula E."/>
            <person name="Kohler A."/>
            <person name="Sanchez-Garcia M."/>
            <person name="Morin E."/>
            <person name="Andreopoulos B."/>
            <person name="Barry K.W."/>
            <person name="Bonito G."/>
            <person name="Buee M."/>
            <person name="Carver A."/>
            <person name="Chen C."/>
            <person name="Cichocki N."/>
            <person name="Clum A."/>
            <person name="Culley D."/>
            <person name="Crous P.W."/>
            <person name="Fauchery L."/>
            <person name="Girlanda M."/>
            <person name="Hayes R.D."/>
            <person name="Keri Z."/>
            <person name="LaButti K."/>
            <person name="Lipzen A."/>
            <person name="Lombard V."/>
            <person name="Magnuson J."/>
            <person name="Maillard F."/>
            <person name="Murat C."/>
            <person name="Nolan M."/>
            <person name="Ohm R.A."/>
            <person name="Pangilinan J."/>
            <person name="Pereira M.F."/>
            <person name="Perotto S."/>
            <person name="Peter M."/>
            <person name="Pfister S."/>
            <person name="Riley R."/>
            <person name="Sitrit Y."/>
            <person name="Stielow J.B."/>
            <person name="Szollosi G."/>
            <person name="Zifcakova L."/>
            <person name="Stursova M."/>
            <person name="Spatafora J.W."/>
            <person name="Tedersoo L."/>
            <person name="Vaario L.M."/>
            <person name="Yamada A."/>
            <person name="Yan M."/>
            <person name="Wang P."/>
            <person name="Xu J."/>
            <person name="Bruns T."/>
            <person name="Baldrian P."/>
            <person name="Vilgalys R."/>
            <person name="Dunand C."/>
            <person name="Henrissat B."/>
            <person name="Grigoriev I.V."/>
            <person name="Hibbett D."/>
            <person name="Nagy L.G."/>
            <person name="Martin F.M."/>
        </authorList>
    </citation>
    <scope>NUCLEOTIDE SEQUENCE</scope>
    <source>
        <strain evidence="1">UP504</strain>
    </source>
</reference>
<evidence type="ECO:0000313" key="2">
    <source>
        <dbReference type="Proteomes" id="UP000886523"/>
    </source>
</evidence>
<dbReference type="EMBL" id="MU129049">
    <property type="protein sequence ID" value="KAF9508846.1"/>
    <property type="molecule type" value="Genomic_DNA"/>
</dbReference>
<name>A0A9P6AQ21_9AGAM</name>
<proteinExistence type="predicted"/>
<comment type="caution">
    <text evidence="1">The sequence shown here is derived from an EMBL/GenBank/DDBJ whole genome shotgun (WGS) entry which is preliminary data.</text>
</comment>
<dbReference type="Proteomes" id="UP000886523">
    <property type="component" value="Unassembled WGS sequence"/>
</dbReference>
<organism evidence="1 2">
    <name type="scientific">Hydnum rufescens UP504</name>
    <dbReference type="NCBI Taxonomy" id="1448309"/>
    <lineage>
        <taxon>Eukaryota</taxon>
        <taxon>Fungi</taxon>
        <taxon>Dikarya</taxon>
        <taxon>Basidiomycota</taxon>
        <taxon>Agaricomycotina</taxon>
        <taxon>Agaricomycetes</taxon>
        <taxon>Cantharellales</taxon>
        <taxon>Hydnaceae</taxon>
        <taxon>Hydnum</taxon>
    </lineage>
</organism>
<sequence length="214" mass="25049">MSATSSGDLHPRSIAALSPPSHFYFTLWPLIIAKSPFLFRERTLRNVNHEFRKYADSVEHYRSLRAKRTYMYQRMGKHRVVPVLALEGLPFDSVVEWREWGADKVLFDSVDAFRDFCAMGDIDPDAVVKHDPYASELRELFLKNSHGDIDSGCDYIWSSRAKDILVFSMVNPLKTKGYCRYLGIVGRADKLIPMYDFFHEKEWWAELAWSREWI</sequence>
<gene>
    <name evidence="1" type="ORF">BS47DRAFT_203291</name>
</gene>
<accession>A0A9P6AQ21</accession>
<evidence type="ECO:0000313" key="1">
    <source>
        <dbReference type="EMBL" id="KAF9508846.1"/>
    </source>
</evidence>
<keyword evidence="2" id="KW-1185">Reference proteome</keyword>
<dbReference type="OrthoDB" id="3300681at2759"/>